<gene>
    <name evidence="4" type="ORF">K1X11_011665</name>
</gene>
<evidence type="ECO:0000259" key="3">
    <source>
        <dbReference type="Pfam" id="PF13472"/>
    </source>
</evidence>
<dbReference type="Gene3D" id="3.40.50.1110">
    <property type="entry name" value="SGNH hydrolase"/>
    <property type="match status" value="1"/>
</dbReference>
<dbReference type="PANTHER" id="PTHR30383:SF32">
    <property type="entry name" value="SGNH-HYDROLASE"/>
    <property type="match status" value="1"/>
</dbReference>
<proteinExistence type="predicted"/>
<evidence type="ECO:0000259" key="2">
    <source>
        <dbReference type="Pfam" id="PF06439"/>
    </source>
</evidence>
<feature type="domain" description="SGNH hydrolase-type esterase" evidence="3">
    <location>
        <begin position="83"/>
        <end position="241"/>
    </location>
</feature>
<dbReference type="InterPro" id="IPR013830">
    <property type="entry name" value="SGNH_hydro"/>
</dbReference>
<dbReference type="Gene3D" id="2.60.120.560">
    <property type="entry name" value="Exo-inulinase, domain 1"/>
    <property type="match status" value="1"/>
</dbReference>
<feature type="domain" description="3-keto-alpha-glucoside-1,2-lyase/3-keto-2-hydroxy-glucal hydratase" evidence="2">
    <location>
        <begin position="270"/>
        <end position="455"/>
    </location>
</feature>
<dbReference type="EMBL" id="CP139781">
    <property type="protein sequence ID" value="WRQ90067.1"/>
    <property type="molecule type" value="Genomic_DNA"/>
</dbReference>
<dbReference type="Proteomes" id="UP000738431">
    <property type="component" value="Chromosome"/>
</dbReference>
<dbReference type="PANTHER" id="PTHR30383">
    <property type="entry name" value="THIOESTERASE 1/PROTEASE 1/LYSOPHOSPHOLIPASE L1"/>
    <property type="match status" value="1"/>
</dbReference>
<feature type="signal peptide" evidence="1">
    <location>
        <begin position="1"/>
        <end position="22"/>
    </location>
</feature>
<dbReference type="SUPFAM" id="SSF52266">
    <property type="entry name" value="SGNH hydrolase"/>
    <property type="match status" value="1"/>
</dbReference>
<reference evidence="4 5" key="1">
    <citation type="submission" date="2023-12" db="EMBL/GenBank/DDBJ databases">
        <title>Description of an unclassified Opitutus bacterium of Verrucomicrobiota.</title>
        <authorList>
            <person name="Zhang D.-F."/>
        </authorList>
    </citation>
    <scope>NUCLEOTIDE SEQUENCE [LARGE SCALE GENOMIC DNA]</scope>
    <source>
        <strain evidence="4 5">WL0086</strain>
    </source>
</reference>
<organism evidence="4 5">
    <name type="scientific">Actomonas aquatica</name>
    <dbReference type="NCBI Taxonomy" id="2866162"/>
    <lineage>
        <taxon>Bacteria</taxon>
        <taxon>Pseudomonadati</taxon>
        <taxon>Verrucomicrobiota</taxon>
        <taxon>Opitutia</taxon>
        <taxon>Opitutales</taxon>
        <taxon>Opitutaceae</taxon>
        <taxon>Actomonas</taxon>
    </lineage>
</organism>
<dbReference type="RefSeq" id="WP_221032009.1">
    <property type="nucleotide sequence ID" value="NZ_CP139781.1"/>
</dbReference>
<sequence>MKSFRLSVLLGLSALLALPSQAADADKPAAPTVPEYELALPMYDNGLPGRGPLRRHTWFQNLWQSRRAKWAKQVEADQGAVVFFGDSITQGWEDDMATAFPGLKLANRGISGDTTRGLLLRLQHDVLALNPSAIVLLIGTNDIEEGARNDTITKNVELLVERIQAHSRAVPIILNLVFPSSPKKERPPHYITDLNARYQGAFKGDPQVIILDTWTLFADAEGNAKLAEMPDLLHPNEIGYAKWRDALWPIFATLGLVETTTDLDWQPDPGFTALFNGHDLTGWGYRPTSAADREAARGWQAADPNAAPWPFVEEAVNFDGLRESPDGRYRAVNGRLVVTTPAEGRLIQQLWTQAEFGTDFELRLEFRATPNADSGVYVRAPQLQCRDYQLAGPWKDLPHYRPGDWNELIITVRGNTLHATCNGDELDAGLTLPDTGPIGLEGDRGQMEYRRIQLRPL</sequence>
<keyword evidence="1" id="KW-0732">Signal</keyword>
<dbReference type="Pfam" id="PF13472">
    <property type="entry name" value="Lipase_GDSL_2"/>
    <property type="match status" value="1"/>
</dbReference>
<evidence type="ECO:0000256" key="1">
    <source>
        <dbReference type="SAM" id="SignalP"/>
    </source>
</evidence>
<name>A0ABZ1CFJ2_9BACT</name>
<dbReference type="InterPro" id="IPR036514">
    <property type="entry name" value="SGNH_hydro_sf"/>
</dbReference>
<dbReference type="InterPro" id="IPR051532">
    <property type="entry name" value="Ester_Hydrolysis_Enzymes"/>
</dbReference>
<feature type="chain" id="PRO_5047314200" evidence="1">
    <location>
        <begin position="23"/>
        <end position="457"/>
    </location>
</feature>
<accession>A0ABZ1CFJ2</accession>
<dbReference type="InterPro" id="IPR010496">
    <property type="entry name" value="AL/BT2_dom"/>
</dbReference>
<evidence type="ECO:0000313" key="4">
    <source>
        <dbReference type="EMBL" id="WRQ90067.1"/>
    </source>
</evidence>
<keyword evidence="5" id="KW-1185">Reference proteome</keyword>
<protein>
    <submittedName>
        <fullName evidence="4">GDSL-type esterase/lipase family protein</fullName>
    </submittedName>
</protein>
<dbReference type="Pfam" id="PF06439">
    <property type="entry name" value="3keto-disac_hyd"/>
    <property type="match status" value="1"/>
</dbReference>
<evidence type="ECO:0000313" key="5">
    <source>
        <dbReference type="Proteomes" id="UP000738431"/>
    </source>
</evidence>